<proteinExistence type="predicted"/>
<organism evidence="2">
    <name type="scientific">Panstrongylus lignarius</name>
    <dbReference type="NCBI Taxonomy" id="156445"/>
    <lineage>
        <taxon>Eukaryota</taxon>
        <taxon>Metazoa</taxon>
        <taxon>Ecdysozoa</taxon>
        <taxon>Arthropoda</taxon>
        <taxon>Hexapoda</taxon>
        <taxon>Insecta</taxon>
        <taxon>Pterygota</taxon>
        <taxon>Neoptera</taxon>
        <taxon>Paraneoptera</taxon>
        <taxon>Hemiptera</taxon>
        <taxon>Heteroptera</taxon>
        <taxon>Panheteroptera</taxon>
        <taxon>Cimicomorpha</taxon>
        <taxon>Reduviidae</taxon>
        <taxon>Triatominae</taxon>
        <taxon>Panstrongylus</taxon>
    </lineage>
</organism>
<sequence length="106" mass="12423">MPYKVFDVSFMWIISLELAASLATLCTISLYLRSECPQSTQSFLLFFLICEYQEVQDFYGNVIKGGRSLSYFYQQAIHSVLNTFSYYKVLRYRRTRRRAVNSAGNK</sequence>
<evidence type="ECO:0000256" key="1">
    <source>
        <dbReference type="SAM" id="Phobius"/>
    </source>
</evidence>
<keyword evidence="1" id="KW-1133">Transmembrane helix</keyword>
<keyword evidence="1" id="KW-0812">Transmembrane</keyword>
<protein>
    <submittedName>
        <fullName evidence="2">Putative secreted protein</fullName>
    </submittedName>
</protein>
<evidence type="ECO:0000313" key="2">
    <source>
        <dbReference type="EMBL" id="JAW14720.1"/>
    </source>
</evidence>
<dbReference type="EMBL" id="GFTR01001706">
    <property type="protein sequence ID" value="JAW14720.1"/>
    <property type="molecule type" value="Transcribed_RNA"/>
</dbReference>
<name>A0A224Y136_9HEMI</name>
<reference evidence="2" key="1">
    <citation type="journal article" date="2018" name="PLoS Negl. Trop. Dis.">
        <title>An insight into the salivary gland and fat body transcriptome of Panstrongylus lignarius (Hemiptera: Heteroptera), the main vector of Chagas disease in Peru.</title>
        <authorList>
            <person name="Nevoa J.C."/>
            <person name="Mendes M.T."/>
            <person name="da Silva M.V."/>
            <person name="Soares S.C."/>
            <person name="Oliveira C.J.F."/>
            <person name="Ribeiro J.M.C."/>
        </authorList>
    </citation>
    <scope>NUCLEOTIDE SEQUENCE</scope>
</reference>
<accession>A0A224Y136</accession>
<keyword evidence="1" id="KW-0472">Membrane</keyword>
<feature type="transmembrane region" description="Helical" evidence="1">
    <location>
        <begin position="12"/>
        <end position="32"/>
    </location>
</feature>
<dbReference type="AlphaFoldDB" id="A0A224Y136"/>